<dbReference type="InterPro" id="IPR029475">
    <property type="entry name" value="DUF6807"/>
</dbReference>
<dbReference type="AlphaFoldDB" id="A0A6M1RXX2"/>
<dbReference type="RefSeq" id="WP_165105299.1">
    <property type="nucleotide sequence ID" value="NZ_JAAKYA010000006.1"/>
</dbReference>
<evidence type="ECO:0008006" key="3">
    <source>
        <dbReference type="Google" id="ProtNLM"/>
    </source>
</evidence>
<sequence length="358" mass="39862">MHTVAAITTRRFAWASTLWGLGWILLAGCAGRGVEVPRPAEAVVEVVAAGDRVRVLIDGQVFTEYFHRDVPKPYCHPLRGPDGVILTRLWPMQETVGEEHDHPHHRGLWYAHGEVNGIDFWTEGPGRGRIVQEAILEAGSGRGEGRLRTRNRWVAPDGRVVCTDERALRFLPGPGGARLLDFEITIMASHGEVVFGDTKEGTFAVRVAESMRVRPNRAGAGRTPGRILTSMGDRDGDAWGKRAAWCDYSGPVGDRWMGIAIFDHPENPRHPTWWHVRDYGLFAANPFGRHDFERLKDSTAGRLVLPAGGRVTFRYRVYLHEGDAEQAGVARQYAAWIRGRGDGTGRQGENVQRENRAP</sequence>
<dbReference type="Proteomes" id="UP000477311">
    <property type="component" value="Unassembled WGS sequence"/>
</dbReference>
<gene>
    <name evidence="1" type="ORF">G4L39_01225</name>
</gene>
<reference evidence="1 2" key="1">
    <citation type="submission" date="2020-02" db="EMBL/GenBank/DDBJ databases">
        <title>Draft genome sequence of Limisphaera ngatamarikiensis NGM72.4T, a thermophilic Verrucomicrobia grouped in subdivision 3.</title>
        <authorList>
            <person name="Carere C.R."/>
            <person name="Steen J."/>
            <person name="Hugenholtz P."/>
            <person name="Stott M.B."/>
        </authorList>
    </citation>
    <scope>NUCLEOTIDE SEQUENCE [LARGE SCALE GENOMIC DNA]</scope>
    <source>
        <strain evidence="1 2">NGM72.4</strain>
    </source>
</reference>
<evidence type="ECO:0000313" key="1">
    <source>
        <dbReference type="EMBL" id="NGO38020.1"/>
    </source>
</evidence>
<keyword evidence="2" id="KW-1185">Reference proteome</keyword>
<organism evidence="1 2">
    <name type="scientific">Limisphaera ngatamarikiensis</name>
    <dbReference type="NCBI Taxonomy" id="1324935"/>
    <lineage>
        <taxon>Bacteria</taxon>
        <taxon>Pseudomonadati</taxon>
        <taxon>Verrucomicrobiota</taxon>
        <taxon>Verrucomicrobiia</taxon>
        <taxon>Limisphaerales</taxon>
        <taxon>Limisphaeraceae</taxon>
        <taxon>Limisphaera</taxon>
    </lineage>
</organism>
<dbReference type="Pfam" id="PF14100">
    <property type="entry name" value="DUF6807"/>
    <property type="match status" value="1"/>
</dbReference>
<accession>A0A6M1RXX2</accession>
<evidence type="ECO:0000313" key="2">
    <source>
        <dbReference type="Proteomes" id="UP000477311"/>
    </source>
</evidence>
<proteinExistence type="predicted"/>
<dbReference type="EMBL" id="JAAKYA010000006">
    <property type="protein sequence ID" value="NGO38020.1"/>
    <property type="molecule type" value="Genomic_DNA"/>
</dbReference>
<name>A0A6M1RXX2_9BACT</name>
<protein>
    <recommendedName>
        <fullName evidence="3">Methane oxygenase PmoA</fullName>
    </recommendedName>
</protein>
<comment type="caution">
    <text evidence="1">The sequence shown here is derived from an EMBL/GenBank/DDBJ whole genome shotgun (WGS) entry which is preliminary data.</text>
</comment>